<comment type="caution">
    <text evidence="1">The sequence shown here is derived from an EMBL/GenBank/DDBJ whole genome shotgun (WGS) entry which is preliminary data.</text>
</comment>
<dbReference type="RefSeq" id="WP_170254035.1">
    <property type="nucleotide sequence ID" value="NZ_RXYA01000018.1"/>
</dbReference>
<reference evidence="1" key="1">
    <citation type="submission" date="2019-10" db="EMBL/GenBank/DDBJ databases">
        <authorList>
            <person name="Ross D.E."/>
            <person name="Gulliver D."/>
        </authorList>
    </citation>
    <scope>NUCLEOTIDE SEQUENCE</scope>
    <source>
        <strain evidence="1">DER-2019</strain>
    </source>
</reference>
<gene>
    <name evidence="1" type="ORF">GH810_14330</name>
</gene>
<proteinExistence type="predicted"/>
<reference evidence="1" key="2">
    <citation type="submission" date="2020-10" db="EMBL/GenBank/DDBJ databases">
        <title>Comparative genomics of the Acetobacterium genus.</title>
        <authorList>
            <person name="Marshall C."/>
            <person name="May H."/>
            <person name="Norman S."/>
        </authorList>
    </citation>
    <scope>NUCLEOTIDE SEQUENCE</scope>
    <source>
        <strain evidence="1">DER-2019</strain>
    </source>
</reference>
<dbReference type="Proteomes" id="UP000616595">
    <property type="component" value="Unassembled WGS sequence"/>
</dbReference>
<dbReference type="AlphaFoldDB" id="A0A923KQU1"/>
<name>A0A923KQU1_9FIRM</name>
<dbReference type="EMBL" id="WJBD01000019">
    <property type="protein sequence ID" value="MBC3889489.1"/>
    <property type="molecule type" value="Genomic_DNA"/>
</dbReference>
<evidence type="ECO:0000313" key="2">
    <source>
        <dbReference type="Proteomes" id="UP000616595"/>
    </source>
</evidence>
<sequence>MKAYKITMTEKSGIKSSYTKTYEQLGEFEKELLANGGHLYGSYFEYCIAEIDTEEVQK</sequence>
<accession>A0A923KQU1</accession>
<keyword evidence="2" id="KW-1185">Reference proteome</keyword>
<organism evidence="1 2">
    <name type="scientific">Acetobacterium paludosum</name>
    <dbReference type="NCBI Taxonomy" id="52693"/>
    <lineage>
        <taxon>Bacteria</taxon>
        <taxon>Bacillati</taxon>
        <taxon>Bacillota</taxon>
        <taxon>Clostridia</taxon>
        <taxon>Eubacteriales</taxon>
        <taxon>Eubacteriaceae</taxon>
        <taxon>Acetobacterium</taxon>
    </lineage>
</organism>
<evidence type="ECO:0000313" key="1">
    <source>
        <dbReference type="EMBL" id="MBC3889489.1"/>
    </source>
</evidence>
<protein>
    <submittedName>
        <fullName evidence="1">Uncharacterized protein</fullName>
    </submittedName>
</protein>